<evidence type="ECO:0000256" key="2">
    <source>
        <dbReference type="ARBA" id="ARBA00023125"/>
    </source>
</evidence>
<evidence type="ECO:0000313" key="5">
    <source>
        <dbReference type="EMBL" id="GGB14704.1"/>
    </source>
</evidence>
<protein>
    <submittedName>
        <fullName evidence="5">GntR family transcriptional regulator</fullName>
    </submittedName>
</protein>
<keyword evidence="3" id="KW-0804">Transcription</keyword>
<dbReference type="SUPFAM" id="SSF48008">
    <property type="entry name" value="GntR ligand-binding domain-like"/>
    <property type="match status" value="1"/>
</dbReference>
<dbReference type="Gene3D" id="1.20.120.530">
    <property type="entry name" value="GntR ligand-binding domain-like"/>
    <property type="match status" value="1"/>
</dbReference>
<dbReference type="RefSeq" id="WP_229711230.1">
    <property type="nucleotide sequence ID" value="NZ_BMDY01000020.1"/>
</dbReference>
<dbReference type="InterPro" id="IPR036390">
    <property type="entry name" value="WH_DNA-bd_sf"/>
</dbReference>
<dbReference type="InterPro" id="IPR036388">
    <property type="entry name" value="WH-like_DNA-bd_sf"/>
</dbReference>
<dbReference type="InterPro" id="IPR008920">
    <property type="entry name" value="TF_FadR/GntR_C"/>
</dbReference>
<dbReference type="PANTHER" id="PTHR43537">
    <property type="entry name" value="TRANSCRIPTIONAL REGULATOR, GNTR FAMILY"/>
    <property type="match status" value="1"/>
</dbReference>
<keyword evidence="6" id="KW-1185">Reference proteome</keyword>
<dbReference type="SMART" id="SM00895">
    <property type="entry name" value="FCD"/>
    <property type="match status" value="1"/>
</dbReference>
<reference evidence="6" key="1">
    <citation type="journal article" date="2019" name="Int. J. Syst. Evol. Microbiol.">
        <title>The Global Catalogue of Microorganisms (GCM) 10K type strain sequencing project: providing services to taxonomists for standard genome sequencing and annotation.</title>
        <authorList>
            <consortium name="The Broad Institute Genomics Platform"/>
            <consortium name="The Broad Institute Genome Sequencing Center for Infectious Disease"/>
            <person name="Wu L."/>
            <person name="Ma J."/>
        </authorList>
    </citation>
    <scope>NUCLEOTIDE SEQUENCE [LARGE SCALE GENOMIC DNA]</scope>
    <source>
        <strain evidence="6">CGMCC 1.10131</strain>
    </source>
</reference>
<accession>A0ABQ1I5Q6</accession>
<dbReference type="PROSITE" id="PS50949">
    <property type="entry name" value="HTH_GNTR"/>
    <property type="match status" value="1"/>
</dbReference>
<dbReference type="Gene3D" id="1.10.10.10">
    <property type="entry name" value="Winged helix-like DNA-binding domain superfamily/Winged helix DNA-binding domain"/>
    <property type="match status" value="1"/>
</dbReference>
<dbReference type="SMART" id="SM00345">
    <property type="entry name" value="HTH_GNTR"/>
    <property type="match status" value="1"/>
</dbReference>
<evidence type="ECO:0000256" key="1">
    <source>
        <dbReference type="ARBA" id="ARBA00023015"/>
    </source>
</evidence>
<sequence>MRKIMEQQKLAKPQAAQIAETITNAVMEHRLAPGSKLSESRMAEAFKVSRTKINQALVMLAENGLVKKLPNRGYFVSSPGVAEAKEIFAMRNLLEPAIIRGVITHANKADIKRLKAHLVAEKLAREQSNRRAIIRLSGDFHMLLASMCGNRYIDKQMAELCPLTCLIIALYDVPNTPACPEDEHDNIVAAIEAGDEAKAIALMQHHLAHIENALNLDGASDIDEVDWEAILR</sequence>
<proteinExistence type="predicted"/>
<dbReference type="Proteomes" id="UP000651977">
    <property type="component" value="Unassembled WGS sequence"/>
</dbReference>
<organism evidence="5 6">
    <name type="scientific">Agarivorans gilvus</name>
    <dbReference type="NCBI Taxonomy" id="680279"/>
    <lineage>
        <taxon>Bacteria</taxon>
        <taxon>Pseudomonadati</taxon>
        <taxon>Pseudomonadota</taxon>
        <taxon>Gammaproteobacteria</taxon>
        <taxon>Alteromonadales</taxon>
        <taxon>Alteromonadaceae</taxon>
        <taxon>Agarivorans</taxon>
    </lineage>
</organism>
<dbReference type="InterPro" id="IPR011711">
    <property type="entry name" value="GntR_C"/>
</dbReference>
<dbReference type="Pfam" id="PF00392">
    <property type="entry name" value="GntR"/>
    <property type="match status" value="1"/>
</dbReference>
<evidence type="ECO:0000256" key="3">
    <source>
        <dbReference type="ARBA" id="ARBA00023163"/>
    </source>
</evidence>
<dbReference type="Pfam" id="PF07729">
    <property type="entry name" value="FCD"/>
    <property type="match status" value="1"/>
</dbReference>
<evidence type="ECO:0000259" key="4">
    <source>
        <dbReference type="PROSITE" id="PS50949"/>
    </source>
</evidence>
<gene>
    <name evidence="5" type="ORF">GCM10007414_30180</name>
</gene>
<evidence type="ECO:0000313" key="6">
    <source>
        <dbReference type="Proteomes" id="UP000651977"/>
    </source>
</evidence>
<name>A0ABQ1I5Q6_9ALTE</name>
<dbReference type="CDD" id="cd07377">
    <property type="entry name" value="WHTH_GntR"/>
    <property type="match status" value="1"/>
</dbReference>
<keyword evidence="2" id="KW-0238">DNA-binding</keyword>
<dbReference type="InterPro" id="IPR000524">
    <property type="entry name" value="Tscrpt_reg_HTH_GntR"/>
</dbReference>
<feature type="domain" description="HTH gntR-type" evidence="4">
    <location>
        <begin position="12"/>
        <end position="79"/>
    </location>
</feature>
<dbReference type="EMBL" id="BMDY01000020">
    <property type="protein sequence ID" value="GGB14704.1"/>
    <property type="molecule type" value="Genomic_DNA"/>
</dbReference>
<dbReference type="SUPFAM" id="SSF46785">
    <property type="entry name" value="Winged helix' DNA-binding domain"/>
    <property type="match status" value="1"/>
</dbReference>
<dbReference type="PANTHER" id="PTHR43537:SF53">
    <property type="entry name" value="HTH-TYPE TRANSCRIPTIONAL REPRESSOR NANR"/>
    <property type="match status" value="1"/>
</dbReference>
<keyword evidence="1" id="KW-0805">Transcription regulation</keyword>
<comment type="caution">
    <text evidence="5">The sequence shown here is derived from an EMBL/GenBank/DDBJ whole genome shotgun (WGS) entry which is preliminary data.</text>
</comment>